<evidence type="ECO:0000313" key="2">
    <source>
        <dbReference type="EMBL" id="CDR46552.1"/>
    </source>
</evidence>
<gene>
    <name evidence="2" type="ORF">RHTO0S_12e06172g</name>
</gene>
<proteinExistence type="predicted"/>
<reference evidence="2" key="1">
    <citation type="journal article" date="2014" name="Genome Announc.">
        <title>Draft genome sequence of Rhodosporidium toruloides CECT1137, an oleaginous yeast of biotechnological interest.</title>
        <authorList>
            <person name="Morin N."/>
            <person name="Calcas X."/>
            <person name="Devillers H."/>
            <person name="Durrens P."/>
            <person name="Sherman D.J."/>
            <person name="Nicaud J.-M."/>
            <person name="Neuveglise C."/>
        </authorList>
    </citation>
    <scope>NUCLEOTIDE SEQUENCE</scope>
    <source>
        <strain evidence="2">CECT1137</strain>
    </source>
</reference>
<dbReference type="SUPFAM" id="SSF52047">
    <property type="entry name" value="RNI-like"/>
    <property type="match status" value="1"/>
</dbReference>
<dbReference type="OrthoDB" id="2519818at2759"/>
<name>A0A061BHX1_RHOTO</name>
<sequence length="422" mass="47907">MAETGHAAIDTGLDATERTLDPPDAVPAARPLITSPRNPPPTLPLELVEDIFELYWDDGEEGRIAVVQCCAASRAFAATAGPLIWREVVVQCENVVKAYKPPKWILPEPQYLSASHWNISSSGRKRLCVLADRPDLSSLVQDFVVRPPNGIERSESAVIWSNDMGLIHFALDGMHNLVRLLAPSIVDLDKYPVTLPGRPHLRLQSLAVYSIARLERVSYYQDLTFFELCPNLIHLDFSTMNLYRDPLPALPPLEHLTYRSKMKFSTTHMLELLSHFSSTLRRLDLDDLPAAPNCGDRPLSNLGSLSRLEAIHVTLRHHHASTNEYVLPAEFLGADFTQEWVDTSEWGALATMLRWLSTLPRAEQLTLVFVLPPLAHSAMREANKRFWQEFFRALRDSEWWDMRVPKTVKKVDWTAIFDEDEE</sequence>
<accession>A0A061BHX1</accession>
<organism evidence="2">
    <name type="scientific">Rhodotorula toruloides</name>
    <name type="common">Yeast</name>
    <name type="synonym">Rhodosporidium toruloides</name>
    <dbReference type="NCBI Taxonomy" id="5286"/>
    <lineage>
        <taxon>Eukaryota</taxon>
        <taxon>Fungi</taxon>
        <taxon>Dikarya</taxon>
        <taxon>Basidiomycota</taxon>
        <taxon>Pucciniomycotina</taxon>
        <taxon>Microbotryomycetes</taxon>
        <taxon>Sporidiobolales</taxon>
        <taxon>Sporidiobolaceae</taxon>
        <taxon>Rhodotorula</taxon>
    </lineage>
</organism>
<dbReference type="AlphaFoldDB" id="A0A061BHX1"/>
<dbReference type="InterPro" id="IPR032675">
    <property type="entry name" value="LRR_dom_sf"/>
</dbReference>
<protein>
    <submittedName>
        <fullName evidence="2">RHTO0S12e06172g1_1</fullName>
    </submittedName>
</protein>
<dbReference type="Gene3D" id="3.80.10.10">
    <property type="entry name" value="Ribonuclease Inhibitor"/>
    <property type="match status" value="1"/>
</dbReference>
<feature type="region of interest" description="Disordered" evidence="1">
    <location>
        <begin position="1"/>
        <end position="39"/>
    </location>
</feature>
<dbReference type="EMBL" id="LK052947">
    <property type="protein sequence ID" value="CDR46552.1"/>
    <property type="molecule type" value="Genomic_DNA"/>
</dbReference>
<evidence type="ECO:0000256" key="1">
    <source>
        <dbReference type="SAM" id="MobiDB-lite"/>
    </source>
</evidence>